<dbReference type="Proteomes" id="UP000177057">
    <property type="component" value="Unassembled WGS sequence"/>
</dbReference>
<organism evidence="7 8">
    <name type="scientific">Candidatus Daviesbacteria bacterium RIFCSPLOWO2_02_FULL_38_15</name>
    <dbReference type="NCBI Taxonomy" id="1797794"/>
    <lineage>
        <taxon>Bacteria</taxon>
        <taxon>Candidatus Daviesiibacteriota</taxon>
    </lineage>
</organism>
<dbReference type="STRING" id="1797794.A3H40_01600"/>
<comment type="caution">
    <text evidence="7">The sequence shown here is derived from an EMBL/GenBank/DDBJ whole genome shotgun (WGS) entry which is preliminary data.</text>
</comment>
<accession>A0A1F5N232</accession>
<evidence type="ECO:0000256" key="2">
    <source>
        <dbReference type="ARBA" id="ARBA00022814"/>
    </source>
</evidence>
<dbReference type="PANTHER" id="PTHR11078">
    <property type="entry name" value="N UTILIZATION SUBSTANCE PROTEIN B-RELATED"/>
    <property type="match status" value="1"/>
</dbReference>
<reference evidence="7 8" key="1">
    <citation type="journal article" date="2016" name="Nat. Commun.">
        <title>Thousands of microbial genomes shed light on interconnected biogeochemical processes in an aquifer system.</title>
        <authorList>
            <person name="Anantharaman K."/>
            <person name="Brown C.T."/>
            <person name="Hug L.A."/>
            <person name="Sharon I."/>
            <person name="Castelle C.J."/>
            <person name="Probst A.J."/>
            <person name="Thomas B.C."/>
            <person name="Singh A."/>
            <person name="Wilkins M.J."/>
            <person name="Karaoz U."/>
            <person name="Brodie E.L."/>
            <person name="Williams K.H."/>
            <person name="Hubbard S.S."/>
            <person name="Banfield J.F."/>
        </authorList>
    </citation>
    <scope>NUCLEOTIDE SEQUENCE [LARGE SCALE GENOMIC DNA]</scope>
</reference>
<evidence type="ECO:0000256" key="4">
    <source>
        <dbReference type="ARBA" id="ARBA00023015"/>
    </source>
</evidence>
<dbReference type="GO" id="GO:0006353">
    <property type="term" value="P:DNA-templated transcription termination"/>
    <property type="evidence" value="ECO:0007669"/>
    <property type="project" value="InterPro"/>
</dbReference>
<dbReference type="EMBL" id="MFDV01000015">
    <property type="protein sequence ID" value="OGE71686.1"/>
    <property type="molecule type" value="Genomic_DNA"/>
</dbReference>
<keyword evidence="3" id="KW-0694">RNA-binding</keyword>
<protein>
    <recommendedName>
        <fullName evidence="6">NusB/RsmB/TIM44 domain-containing protein</fullName>
    </recommendedName>
</protein>
<dbReference type="GO" id="GO:0005829">
    <property type="term" value="C:cytosol"/>
    <property type="evidence" value="ECO:0007669"/>
    <property type="project" value="TreeGrafter"/>
</dbReference>
<dbReference type="Gene3D" id="1.10.940.10">
    <property type="entry name" value="NusB-like"/>
    <property type="match status" value="1"/>
</dbReference>
<dbReference type="PANTHER" id="PTHR11078:SF3">
    <property type="entry name" value="ANTITERMINATION NUSB DOMAIN-CONTAINING PROTEIN"/>
    <property type="match status" value="1"/>
</dbReference>
<dbReference type="SUPFAM" id="SSF48013">
    <property type="entry name" value="NusB-like"/>
    <property type="match status" value="1"/>
</dbReference>
<keyword evidence="4" id="KW-0805">Transcription regulation</keyword>
<dbReference type="InterPro" id="IPR035926">
    <property type="entry name" value="NusB-like_sf"/>
</dbReference>
<evidence type="ECO:0000259" key="6">
    <source>
        <dbReference type="Pfam" id="PF01029"/>
    </source>
</evidence>
<sequence length="110" mass="12230">MQKLFSWQFRPGNKAPKRILPIVDNLAQIDKLIAEGAPDRPISEINKIDLSILRLAVFELIIEKDTPFKVIIDEAVELGKEFGSDSSGAFINGALGKVVEIKKIKLCQQV</sequence>
<evidence type="ECO:0000256" key="1">
    <source>
        <dbReference type="ARBA" id="ARBA00005952"/>
    </source>
</evidence>
<proteinExistence type="inferred from homology"/>
<dbReference type="GO" id="GO:0031564">
    <property type="term" value="P:transcription antitermination"/>
    <property type="evidence" value="ECO:0007669"/>
    <property type="project" value="UniProtKB-KW"/>
</dbReference>
<evidence type="ECO:0000256" key="5">
    <source>
        <dbReference type="ARBA" id="ARBA00023163"/>
    </source>
</evidence>
<dbReference type="InterPro" id="IPR006027">
    <property type="entry name" value="NusB_RsmB_TIM44"/>
</dbReference>
<dbReference type="GO" id="GO:0003723">
    <property type="term" value="F:RNA binding"/>
    <property type="evidence" value="ECO:0007669"/>
    <property type="project" value="UniProtKB-KW"/>
</dbReference>
<comment type="similarity">
    <text evidence="1">Belongs to the NusB family.</text>
</comment>
<evidence type="ECO:0000256" key="3">
    <source>
        <dbReference type="ARBA" id="ARBA00022884"/>
    </source>
</evidence>
<dbReference type="InterPro" id="IPR011605">
    <property type="entry name" value="NusB_fam"/>
</dbReference>
<keyword evidence="2" id="KW-0889">Transcription antitermination</keyword>
<dbReference type="AlphaFoldDB" id="A0A1F5N232"/>
<evidence type="ECO:0000313" key="7">
    <source>
        <dbReference type="EMBL" id="OGE71686.1"/>
    </source>
</evidence>
<feature type="domain" description="NusB/RsmB/TIM44" evidence="6">
    <location>
        <begin position="22"/>
        <end position="99"/>
    </location>
</feature>
<gene>
    <name evidence="7" type="ORF">A3H40_01600</name>
</gene>
<keyword evidence="5" id="KW-0804">Transcription</keyword>
<name>A0A1F5N232_9BACT</name>
<dbReference type="Pfam" id="PF01029">
    <property type="entry name" value="NusB"/>
    <property type="match status" value="1"/>
</dbReference>
<evidence type="ECO:0000313" key="8">
    <source>
        <dbReference type="Proteomes" id="UP000177057"/>
    </source>
</evidence>